<dbReference type="PROSITE" id="PS50097">
    <property type="entry name" value="BTB"/>
    <property type="match status" value="1"/>
</dbReference>
<dbReference type="EMBL" id="JABSTV010001253">
    <property type="protein sequence ID" value="KAH7943795.1"/>
    <property type="molecule type" value="Genomic_DNA"/>
</dbReference>
<evidence type="ECO:0000313" key="3">
    <source>
        <dbReference type="Proteomes" id="UP000821837"/>
    </source>
</evidence>
<feature type="domain" description="BTB" evidence="1">
    <location>
        <begin position="19"/>
        <end position="91"/>
    </location>
</feature>
<protein>
    <recommendedName>
        <fullName evidence="1">BTB domain-containing protein</fullName>
    </recommendedName>
</protein>
<reference evidence="2" key="2">
    <citation type="submission" date="2021-09" db="EMBL/GenBank/DDBJ databases">
        <authorList>
            <person name="Jia N."/>
            <person name="Wang J."/>
            <person name="Shi W."/>
            <person name="Du L."/>
            <person name="Sun Y."/>
            <person name="Zhan W."/>
            <person name="Jiang J."/>
            <person name="Wang Q."/>
            <person name="Zhang B."/>
            <person name="Ji P."/>
            <person name="Sakyi L.B."/>
            <person name="Cui X."/>
            <person name="Yuan T."/>
            <person name="Jiang B."/>
            <person name="Yang W."/>
            <person name="Lam T.T.-Y."/>
            <person name="Chang Q."/>
            <person name="Ding S."/>
            <person name="Wang X."/>
            <person name="Zhu J."/>
            <person name="Ruan X."/>
            <person name="Zhao L."/>
            <person name="Wei J."/>
            <person name="Que T."/>
            <person name="Du C."/>
            <person name="Cheng J."/>
            <person name="Dai P."/>
            <person name="Han X."/>
            <person name="Huang E."/>
            <person name="Gao Y."/>
            <person name="Liu J."/>
            <person name="Shao H."/>
            <person name="Ye R."/>
            <person name="Li L."/>
            <person name="Wei W."/>
            <person name="Wang X."/>
            <person name="Wang C."/>
            <person name="Huo Q."/>
            <person name="Li W."/>
            <person name="Guo W."/>
            <person name="Chen H."/>
            <person name="Chen S."/>
            <person name="Zhou L."/>
            <person name="Zhou L."/>
            <person name="Ni X."/>
            <person name="Tian J."/>
            <person name="Zhou Y."/>
            <person name="Sheng Y."/>
            <person name="Liu T."/>
            <person name="Pan Y."/>
            <person name="Xia L."/>
            <person name="Li J."/>
            <person name="Zhao F."/>
            <person name="Cao W."/>
        </authorList>
    </citation>
    <scope>NUCLEOTIDE SEQUENCE</scope>
    <source>
        <strain evidence="2">Rsan-2018</strain>
        <tissue evidence="2">Larvae</tissue>
    </source>
</reference>
<keyword evidence="3" id="KW-1185">Reference proteome</keyword>
<proteinExistence type="predicted"/>
<dbReference type="GO" id="GO:0005829">
    <property type="term" value="C:cytosol"/>
    <property type="evidence" value="ECO:0007669"/>
    <property type="project" value="TreeGrafter"/>
</dbReference>
<sequence>MSRSAEFSFSESFESGDLADVEISVESAHFPGQSATFKAHKMIMALQNDVFRAMFYGDFAKEDRVVITDLHPEGVRGLLRYFYSGHLEVKTVHQAACTRTAAAKYLIPQLEEKCLKFMDFHMTPDDVCPFLDYALTVGEEALTTPAVIVIINNSLEVISSAKFKSCTEATIKYVLKFVTNVSEALVLQAVHAWGQQRLKPMEQSCAPTRDEACGGHEGESADLRAVMLPLLPQLRFLALTPQEFIDGPNAWGVFTDAEARALCSNIVKRGSMPLPAGFCDIREARG</sequence>
<dbReference type="PANTHER" id="PTHR45774:SF4">
    <property type="entry name" value="AXUNDEAD, ISOFORM F"/>
    <property type="match status" value="1"/>
</dbReference>
<accession>A0A9D4SQU5</accession>
<dbReference type="GO" id="GO:0022008">
    <property type="term" value="P:neurogenesis"/>
    <property type="evidence" value="ECO:0007669"/>
    <property type="project" value="TreeGrafter"/>
</dbReference>
<dbReference type="SMART" id="SM00225">
    <property type="entry name" value="BTB"/>
    <property type="match status" value="1"/>
</dbReference>
<evidence type="ECO:0000313" key="2">
    <source>
        <dbReference type="EMBL" id="KAH7943795.1"/>
    </source>
</evidence>
<dbReference type="AlphaFoldDB" id="A0A9D4SQU5"/>
<gene>
    <name evidence="2" type="ORF">HPB52_011746</name>
</gene>
<dbReference type="InterPro" id="IPR011333">
    <property type="entry name" value="SKP1/BTB/POZ_sf"/>
</dbReference>
<comment type="caution">
    <text evidence="2">The sequence shown here is derived from an EMBL/GenBank/DDBJ whole genome shotgun (WGS) entry which is preliminary data.</text>
</comment>
<reference evidence="2" key="1">
    <citation type="journal article" date="2020" name="Cell">
        <title>Large-Scale Comparative Analyses of Tick Genomes Elucidate Their Genetic Diversity and Vector Capacities.</title>
        <authorList>
            <consortium name="Tick Genome and Microbiome Consortium (TIGMIC)"/>
            <person name="Jia N."/>
            <person name="Wang J."/>
            <person name="Shi W."/>
            <person name="Du L."/>
            <person name="Sun Y."/>
            <person name="Zhan W."/>
            <person name="Jiang J.F."/>
            <person name="Wang Q."/>
            <person name="Zhang B."/>
            <person name="Ji P."/>
            <person name="Bell-Sakyi L."/>
            <person name="Cui X.M."/>
            <person name="Yuan T.T."/>
            <person name="Jiang B.G."/>
            <person name="Yang W.F."/>
            <person name="Lam T.T."/>
            <person name="Chang Q.C."/>
            <person name="Ding S.J."/>
            <person name="Wang X.J."/>
            <person name="Zhu J.G."/>
            <person name="Ruan X.D."/>
            <person name="Zhao L."/>
            <person name="Wei J.T."/>
            <person name="Ye R.Z."/>
            <person name="Que T.C."/>
            <person name="Du C.H."/>
            <person name="Zhou Y.H."/>
            <person name="Cheng J.X."/>
            <person name="Dai P.F."/>
            <person name="Guo W.B."/>
            <person name="Han X.H."/>
            <person name="Huang E.J."/>
            <person name="Li L.F."/>
            <person name="Wei W."/>
            <person name="Gao Y.C."/>
            <person name="Liu J.Z."/>
            <person name="Shao H.Z."/>
            <person name="Wang X."/>
            <person name="Wang C.C."/>
            <person name="Yang T.C."/>
            <person name="Huo Q.B."/>
            <person name="Li W."/>
            <person name="Chen H.Y."/>
            <person name="Chen S.E."/>
            <person name="Zhou L.G."/>
            <person name="Ni X.B."/>
            <person name="Tian J.H."/>
            <person name="Sheng Y."/>
            <person name="Liu T."/>
            <person name="Pan Y.S."/>
            <person name="Xia L.Y."/>
            <person name="Li J."/>
            <person name="Zhao F."/>
            <person name="Cao W.C."/>
        </authorList>
    </citation>
    <scope>NUCLEOTIDE SEQUENCE</scope>
    <source>
        <strain evidence="2">Rsan-2018</strain>
    </source>
</reference>
<dbReference type="PANTHER" id="PTHR45774">
    <property type="entry name" value="BTB/POZ DOMAIN-CONTAINING"/>
    <property type="match status" value="1"/>
</dbReference>
<dbReference type="InterPro" id="IPR000210">
    <property type="entry name" value="BTB/POZ_dom"/>
</dbReference>
<dbReference type="Pfam" id="PF00651">
    <property type="entry name" value="BTB"/>
    <property type="match status" value="1"/>
</dbReference>
<organism evidence="2 3">
    <name type="scientific">Rhipicephalus sanguineus</name>
    <name type="common">Brown dog tick</name>
    <name type="synonym">Ixodes sanguineus</name>
    <dbReference type="NCBI Taxonomy" id="34632"/>
    <lineage>
        <taxon>Eukaryota</taxon>
        <taxon>Metazoa</taxon>
        <taxon>Ecdysozoa</taxon>
        <taxon>Arthropoda</taxon>
        <taxon>Chelicerata</taxon>
        <taxon>Arachnida</taxon>
        <taxon>Acari</taxon>
        <taxon>Parasitiformes</taxon>
        <taxon>Ixodida</taxon>
        <taxon>Ixodoidea</taxon>
        <taxon>Ixodidae</taxon>
        <taxon>Rhipicephalinae</taxon>
        <taxon>Rhipicephalus</taxon>
        <taxon>Rhipicephalus</taxon>
    </lineage>
</organism>
<dbReference type="Proteomes" id="UP000821837">
    <property type="component" value="Unassembled WGS sequence"/>
</dbReference>
<name>A0A9D4SQU5_RHISA</name>
<dbReference type="Gene3D" id="3.30.710.10">
    <property type="entry name" value="Potassium Channel Kv1.1, Chain A"/>
    <property type="match status" value="1"/>
</dbReference>
<evidence type="ECO:0000259" key="1">
    <source>
        <dbReference type="PROSITE" id="PS50097"/>
    </source>
</evidence>
<dbReference type="SUPFAM" id="SSF54695">
    <property type="entry name" value="POZ domain"/>
    <property type="match status" value="1"/>
</dbReference>
<dbReference type="VEuPathDB" id="VectorBase:RSAN_032115"/>